<dbReference type="PRINTS" id="PR00469">
    <property type="entry name" value="PNDRDTASEII"/>
</dbReference>
<comment type="caution">
    <text evidence="5">The sequence shown here is derived from an EMBL/GenBank/DDBJ whole genome shotgun (WGS) entry which is preliminary data.</text>
</comment>
<dbReference type="AlphaFoldDB" id="A0A0B1Q462"/>
<evidence type="ECO:0000256" key="2">
    <source>
        <dbReference type="ARBA" id="ARBA00022630"/>
    </source>
</evidence>
<dbReference type="InterPro" id="IPR023753">
    <property type="entry name" value="FAD/NAD-binding_dom"/>
</dbReference>
<dbReference type="Pfam" id="PF07992">
    <property type="entry name" value="Pyr_redox_2"/>
    <property type="match status" value="2"/>
</dbReference>
<sequence length="300" mass="31682">MAYDAIIIGGSFAGLSAAMYLGRARRSVCVLDTAKPRNRFAEASHGQFAHDGSNPQAMLATMRAQVAAYPTVRFVDAAAVDAARDGDAFTVILADGDVLSGARILLAFGITDMLPDLPGLVERWGQSVLHCPYCHGYEFRDQRLGVLNLSPMSAHQAMLIPEWGPTTFFLNGGTIDPETAAGLEQRGVTIDPARVQGLIGEGGNLSAIQLADGREQPLDALYIGPPYRFSSDIAEHLGCTTEDGMLGPVLTVDEMKATNIAGVYAAGDITRMAHSVTFACADGVMAALAIHRSLVFGAIA</sequence>
<dbReference type="InterPro" id="IPR050097">
    <property type="entry name" value="Ferredoxin-NADP_redctase_2"/>
</dbReference>
<keyword evidence="2" id="KW-0285">Flavoprotein</keyword>
<evidence type="ECO:0000259" key="4">
    <source>
        <dbReference type="Pfam" id="PF07992"/>
    </source>
</evidence>
<protein>
    <recommendedName>
        <fullName evidence="1">Thioredoxin reductase</fullName>
    </recommendedName>
</protein>
<feature type="domain" description="FAD/NAD(P)-binding" evidence="4">
    <location>
        <begin position="180"/>
        <end position="279"/>
    </location>
</feature>
<proteinExistence type="predicted"/>
<evidence type="ECO:0000256" key="1">
    <source>
        <dbReference type="ARBA" id="ARBA00018719"/>
    </source>
</evidence>
<dbReference type="PRINTS" id="PR00368">
    <property type="entry name" value="FADPNR"/>
</dbReference>
<feature type="domain" description="FAD/NAD(P)-binding" evidence="4">
    <location>
        <begin position="3"/>
        <end position="135"/>
    </location>
</feature>
<name>A0A0B1Q462_9HYPH</name>
<dbReference type="EMBL" id="JRFJ01000005">
    <property type="protein sequence ID" value="KHJ53712.1"/>
    <property type="molecule type" value="Genomic_DNA"/>
</dbReference>
<keyword evidence="3" id="KW-0560">Oxidoreductase</keyword>
<evidence type="ECO:0000256" key="3">
    <source>
        <dbReference type="ARBA" id="ARBA00023002"/>
    </source>
</evidence>
<dbReference type="SUPFAM" id="SSF51905">
    <property type="entry name" value="FAD/NAD(P)-binding domain"/>
    <property type="match status" value="1"/>
</dbReference>
<dbReference type="PANTHER" id="PTHR48105">
    <property type="entry name" value="THIOREDOXIN REDUCTASE 1-RELATED-RELATED"/>
    <property type="match status" value="1"/>
</dbReference>
<dbReference type="RefSeq" id="WP_039195343.1">
    <property type="nucleotide sequence ID" value="NZ_JRFJ01000005.1"/>
</dbReference>
<reference evidence="5 6" key="1">
    <citation type="submission" date="2014-09" db="EMBL/GenBank/DDBJ databases">
        <title>Isolation and characterization of Aurantimonas altamirensis ON-56566 from clinical sample following a dog bite.</title>
        <authorList>
            <person name="Eshaghi A."/>
            <person name="Li A."/>
            <person name="Shahinas D."/>
            <person name="Bahn P."/>
            <person name="Kus J.V."/>
            <person name="Patel S.N."/>
        </authorList>
    </citation>
    <scope>NUCLEOTIDE SEQUENCE [LARGE SCALE GENOMIC DNA]</scope>
    <source>
        <strain evidence="5 6">ON-56566</strain>
    </source>
</reference>
<dbReference type="InterPro" id="IPR036188">
    <property type="entry name" value="FAD/NAD-bd_sf"/>
</dbReference>
<dbReference type="GO" id="GO:0016491">
    <property type="term" value="F:oxidoreductase activity"/>
    <property type="evidence" value="ECO:0007669"/>
    <property type="project" value="UniProtKB-KW"/>
</dbReference>
<accession>A0A0B1Q462</accession>
<evidence type="ECO:0000313" key="6">
    <source>
        <dbReference type="Proteomes" id="UP000030826"/>
    </source>
</evidence>
<dbReference type="Proteomes" id="UP000030826">
    <property type="component" value="Unassembled WGS sequence"/>
</dbReference>
<dbReference type="Gene3D" id="3.50.50.60">
    <property type="entry name" value="FAD/NAD(P)-binding domain"/>
    <property type="match status" value="2"/>
</dbReference>
<dbReference type="OrthoDB" id="9786503at2"/>
<evidence type="ECO:0000313" key="5">
    <source>
        <dbReference type="EMBL" id="KHJ53712.1"/>
    </source>
</evidence>
<dbReference type="STRING" id="370622.LA66_17495"/>
<organism evidence="5 6">
    <name type="scientific">Aureimonas altamirensis</name>
    <dbReference type="NCBI Taxonomy" id="370622"/>
    <lineage>
        <taxon>Bacteria</taxon>
        <taxon>Pseudomonadati</taxon>
        <taxon>Pseudomonadota</taxon>
        <taxon>Alphaproteobacteria</taxon>
        <taxon>Hyphomicrobiales</taxon>
        <taxon>Aurantimonadaceae</taxon>
        <taxon>Aureimonas</taxon>
    </lineage>
</organism>
<gene>
    <name evidence="5" type="ORF">LA66_17495</name>
</gene>